<comment type="caution">
    <text evidence="8">The sequence shown here is derived from an EMBL/GenBank/DDBJ whole genome shotgun (WGS) entry which is preliminary data.</text>
</comment>
<evidence type="ECO:0000313" key="8">
    <source>
        <dbReference type="EMBL" id="MCW0344264.1"/>
    </source>
</evidence>
<dbReference type="InterPro" id="IPR029903">
    <property type="entry name" value="RmlD-like-bd"/>
</dbReference>
<dbReference type="Pfam" id="PF04321">
    <property type="entry name" value="RmlD_sub_bind"/>
    <property type="match status" value="1"/>
</dbReference>
<protein>
    <recommendedName>
        <fullName evidence="4 6">dTDP-4-dehydrorhamnose reductase</fullName>
        <ecNumber evidence="3 6">1.1.1.133</ecNumber>
    </recommendedName>
</protein>
<evidence type="ECO:0000259" key="7">
    <source>
        <dbReference type="Pfam" id="PF04321"/>
    </source>
</evidence>
<comment type="similarity">
    <text evidence="2 6">Belongs to the dTDP-4-dehydrorhamnose reductase family.</text>
</comment>
<dbReference type="InterPro" id="IPR036291">
    <property type="entry name" value="NAD(P)-bd_dom_sf"/>
</dbReference>
<sequence>MRVLLTGAYGQLGRCLLDRFPADWITLACGSAELDITNRIAIERVVKKFRPEVIINAAAYTAVDKAETDRVRAMKVNAIGAENIALVAKEYDSRLIHISTDYVFDGRKKTPYNENDSPCPINFYGLSKWEGESRILNILPKAIILRTSWVFSEYGNNFVKTILKLADSHSELKVVNDQFGCPTYGGDVAQVIIRLAERLESEGIYHYCGDQSVSWCEFAQAIFIFARNSVIVQGIDSRSYPTTAYRPTNSVLNCDKIRDLGISPSNWETALQHIVPMPVYC</sequence>
<evidence type="ECO:0000256" key="1">
    <source>
        <dbReference type="ARBA" id="ARBA00004781"/>
    </source>
</evidence>
<name>A0AAJ1FRH0_PANAN</name>
<dbReference type="Proteomes" id="UP001208888">
    <property type="component" value="Unassembled WGS sequence"/>
</dbReference>
<dbReference type="Gene3D" id="3.90.25.10">
    <property type="entry name" value="UDP-galactose 4-epimerase, domain 1"/>
    <property type="match status" value="1"/>
</dbReference>
<evidence type="ECO:0000256" key="6">
    <source>
        <dbReference type="RuleBase" id="RU364082"/>
    </source>
</evidence>
<evidence type="ECO:0000256" key="5">
    <source>
        <dbReference type="ARBA" id="ARBA00048200"/>
    </source>
</evidence>
<evidence type="ECO:0000256" key="3">
    <source>
        <dbReference type="ARBA" id="ARBA00012929"/>
    </source>
</evidence>
<dbReference type="RefSeq" id="WP_028723358.1">
    <property type="nucleotide sequence ID" value="NZ_CP158663.1"/>
</dbReference>
<dbReference type="InterPro" id="IPR005913">
    <property type="entry name" value="dTDP_dehydrorham_reduct"/>
</dbReference>
<gene>
    <name evidence="8" type="ORF">NB703_002357</name>
</gene>
<dbReference type="GO" id="GO:0005829">
    <property type="term" value="C:cytosol"/>
    <property type="evidence" value="ECO:0007669"/>
    <property type="project" value="TreeGrafter"/>
</dbReference>
<evidence type="ECO:0000313" key="9">
    <source>
        <dbReference type="Proteomes" id="UP001208888"/>
    </source>
</evidence>
<feature type="domain" description="RmlD-like substrate binding" evidence="7">
    <location>
        <begin position="1"/>
        <end position="275"/>
    </location>
</feature>
<dbReference type="PANTHER" id="PTHR10491:SF4">
    <property type="entry name" value="METHIONINE ADENOSYLTRANSFERASE 2 SUBUNIT BETA"/>
    <property type="match status" value="1"/>
</dbReference>
<dbReference type="AlphaFoldDB" id="A0AAJ1FRH0"/>
<dbReference type="EC" id="1.1.1.133" evidence="3 6"/>
<dbReference type="GO" id="GO:0019305">
    <property type="term" value="P:dTDP-rhamnose biosynthetic process"/>
    <property type="evidence" value="ECO:0007669"/>
    <property type="project" value="TreeGrafter"/>
</dbReference>
<evidence type="ECO:0000256" key="4">
    <source>
        <dbReference type="ARBA" id="ARBA00017099"/>
    </source>
</evidence>
<organism evidence="8 9">
    <name type="scientific">Pantoea ananas</name>
    <name type="common">Erwinia uredovora</name>
    <dbReference type="NCBI Taxonomy" id="553"/>
    <lineage>
        <taxon>Bacteria</taxon>
        <taxon>Pseudomonadati</taxon>
        <taxon>Pseudomonadota</taxon>
        <taxon>Gammaproteobacteria</taxon>
        <taxon>Enterobacterales</taxon>
        <taxon>Erwiniaceae</taxon>
        <taxon>Pantoea</taxon>
    </lineage>
</organism>
<comment type="pathway">
    <text evidence="1 6">Carbohydrate biosynthesis; dTDP-L-rhamnose biosynthesis.</text>
</comment>
<comment type="cofactor">
    <cofactor evidence="6">
        <name>Mg(2+)</name>
        <dbReference type="ChEBI" id="CHEBI:18420"/>
    </cofactor>
    <text evidence="6">Binds 1 Mg(2+) ion per monomer.</text>
</comment>
<dbReference type="GO" id="GO:0008831">
    <property type="term" value="F:dTDP-4-dehydrorhamnose reductase activity"/>
    <property type="evidence" value="ECO:0007669"/>
    <property type="project" value="UniProtKB-EC"/>
</dbReference>
<dbReference type="Gene3D" id="3.40.50.720">
    <property type="entry name" value="NAD(P)-binding Rossmann-like Domain"/>
    <property type="match status" value="1"/>
</dbReference>
<dbReference type="SUPFAM" id="SSF51735">
    <property type="entry name" value="NAD(P)-binding Rossmann-fold domains"/>
    <property type="match status" value="1"/>
</dbReference>
<dbReference type="PANTHER" id="PTHR10491">
    <property type="entry name" value="DTDP-4-DEHYDRORHAMNOSE REDUCTASE"/>
    <property type="match status" value="1"/>
</dbReference>
<evidence type="ECO:0000256" key="2">
    <source>
        <dbReference type="ARBA" id="ARBA00010944"/>
    </source>
</evidence>
<dbReference type="NCBIfam" id="TIGR01214">
    <property type="entry name" value="rmlD"/>
    <property type="match status" value="1"/>
</dbReference>
<keyword evidence="6 8" id="KW-0560">Oxidoreductase</keyword>
<comment type="function">
    <text evidence="6">Catalyzes the reduction of dTDP-6-deoxy-L-lyxo-4-hexulose to yield dTDP-L-rhamnose.</text>
</comment>
<reference evidence="8" key="1">
    <citation type="submission" date="2022-06" db="EMBL/GenBank/DDBJ databases">
        <title>Dynamics of rice microbiomes reveals core vertical transmitted seed endophytes.</title>
        <authorList>
            <person name="Liao K."/>
            <person name="Zhang X."/>
        </authorList>
    </citation>
    <scope>NUCLEOTIDE SEQUENCE</scope>
    <source>
        <strain evidence="8">JT1-17</strain>
    </source>
</reference>
<comment type="catalytic activity">
    <reaction evidence="5 6">
        <text>dTDP-beta-L-rhamnose + NADP(+) = dTDP-4-dehydro-beta-L-rhamnose + NADPH + H(+)</text>
        <dbReference type="Rhea" id="RHEA:21796"/>
        <dbReference type="ChEBI" id="CHEBI:15378"/>
        <dbReference type="ChEBI" id="CHEBI:57510"/>
        <dbReference type="ChEBI" id="CHEBI:57783"/>
        <dbReference type="ChEBI" id="CHEBI:58349"/>
        <dbReference type="ChEBI" id="CHEBI:62830"/>
        <dbReference type="EC" id="1.1.1.133"/>
    </reaction>
</comment>
<dbReference type="CDD" id="cd05254">
    <property type="entry name" value="dTDP_HR_like_SDR_e"/>
    <property type="match status" value="1"/>
</dbReference>
<accession>A0AAJ1FRH0</accession>
<dbReference type="FunFam" id="3.40.50.720:FF:000159">
    <property type="entry name" value="dTDP-4-dehydrorhamnose reductase"/>
    <property type="match status" value="1"/>
</dbReference>
<proteinExistence type="inferred from homology"/>
<keyword evidence="6" id="KW-0521">NADP</keyword>
<dbReference type="EMBL" id="JANFVX010000008">
    <property type="protein sequence ID" value="MCW0344264.1"/>
    <property type="molecule type" value="Genomic_DNA"/>
</dbReference>